<dbReference type="RefSeq" id="WP_184204030.1">
    <property type="nucleotide sequence ID" value="NZ_JACHGW010000010.1"/>
</dbReference>
<accession>A0A7W9SWF0</accession>
<evidence type="ECO:0000313" key="1">
    <source>
        <dbReference type="EMBL" id="MBB6053946.1"/>
    </source>
</evidence>
<sequence>MTFEREIAEFFWPQHAEMLSERNWIALSELIEDERPVSESLNVPKGDNQDAYFASLLILLWTMRIARWAFQLYKKLSKLEGKEKTAAIIEDINSRIDESTPQIVIDRIKDIIEQVQR</sequence>
<proteinExistence type="predicted"/>
<keyword evidence="2" id="KW-1185">Reference proteome</keyword>
<protein>
    <submittedName>
        <fullName evidence="1">Uncharacterized protein</fullName>
    </submittedName>
</protein>
<gene>
    <name evidence="1" type="ORF">HNQ39_005793</name>
</gene>
<name>A0A7W9SWF0_ARMRO</name>
<organism evidence="1 2">
    <name type="scientific">Armatimonas rosea</name>
    <dbReference type="NCBI Taxonomy" id="685828"/>
    <lineage>
        <taxon>Bacteria</taxon>
        <taxon>Bacillati</taxon>
        <taxon>Armatimonadota</taxon>
        <taxon>Armatimonadia</taxon>
        <taxon>Armatimonadales</taxon>
        <taxon>Armatimonadaceae</taxon>
        <taxon>Armatimonas</taxon>
    </lineage>
</organism>
<comment type="caution">
    <text evidence="1">The sequence shown here is derived from an EMBL/GenBank/DDBJ whole genome shotgun (WGS) entry which is preliminary data.</text>
</comment>
<dbReference type="EMBL" id="JACHGW010000010">
    <property type="protein sequence ID" value="MBB6053946.1"/>
    <property type="molecule type" value="Genomic_DNA"/>
</dbReference>
<dbReference type="AlphaFoldDB" id="A0A7W9SWF0"/>
<evidence type="ECO:0000313" key="2">
    <source>
        <dbReference type="Proteomes" id="UP000520814"/>
    </source>
</evidence>
<reference evidence="1 2" key="1">
    <citation type="submission" date="2020-08" db="EMBL/GenBank/DDBJ databases">
        <title>Genomic Encyclopedia of Type Strains, Phase IV (KMG-IV): sequencing the most valuable type-strain genomes for metagenomic binning, comparative biology and taxonomic classification.</title>
        <authorList>
            <person name="Goeker M."/>
        </authorList>
    </citation>
    <scope>NUCLEOTIDE SEQUENCE [LARGE SCALE GENOMIC DNA]</scope>
    <source>
        <strain evidence="1 2">DSM 23562</strain>
    </source>
</reference>
<dbReference type="Proteomes" id="UP000520814">
    <property type="component" value="Unassembled WGS sequence"/>
</dbReference>